<proteinExistence type="predicted"/>
<dbReference type="OMA" id="IKNCGMK"/>
<dbReference type="PANTHER" id="PTHR24111">
    <property type="entry name" value="LEUCINE-RICH REPEAT-CONTAINING PROTEIN 34"/>
    <property type="match status" value="1"/>
</dbReference>
<reference evidence="2" key="1">
    <citation type="submission" date="2025-08" db="UniProtKB">
        <authorList>
            <consortium name="Ensembl"/>
        </authorList>
    </citation>
    <scope>IDENTIFICATION</scope>
</reference>
<dbReference type="InterPro" id="IPR032675">
    <property type="entry name" value="LRR_dom_sf"/>
</dbReference>
<accession>A0A3Q0RRT0</accession>
<reference evidence="2" key="2">
    <citation type="submission" date="2025-09" db="UniProtKB">
        <authorList>
            <consortium name="Ensembl"/>
        </authorList>
    </citation>
    <scope>IDENTIFICATION</scope>
</reference>
<dbReference type="AlphaFoldDB" id="A0A3Q0RRT0"/>
<dbReference type="Pfam" id="PF13516">
    <property type="entry name" value="LRR_6"/>
    <property type="match status" value="6"/>
</dbReference>
<evidence type="ECO:0000313" key="2">
    <source>
        <dbReference type="Ensembl" id="ENSACIP00000012508.1"/>
    </source>
</evidence>
<dbReference type="SUPFAM" id="SSF52047">
    <property type="entry name" value="RNI-like"/>
    <property type="match status" value="1"/>
</dbReference>
<evidence type="ECO:0000313" key="3">
    <source>
        <dbReference type="Proteomes" id="UP000261340"/>
    </source>
</evidence>
<dbReference type="PANTHER" id="PTHR24111:SF4">
    <property type="entry name" value="LEUCINE-RICH REPEAT-CONTAINING PROTEIN 34"/>
    <property type="match status" value="1"/>
</dbReference>
<dbReference type="Gene3D" id="3.80.10.10">
    <property type="entry name" value="Ribonuclease Inhibitor"/>
    <property type="match status" value="3"/>
</dbReference>
<dbReference type="SMART" id="SM00368">
    <property type="entry name" value="LRR_RI"/>
    <property type="match status" value="7"/>
</dbReference>
<keyword evidence="1" id="KW-0677">Repeat</keyword>
<keyword evidence="3" id="KW-1185">Reference proteome</keyword>
<dbReference type="Ensembl" id="ENSACIT00000012859.1">
    <property type="protein sequence ID" value="ENSACIP00000012508.1"/>
    <property type="gene ID" value="ENSACIG00000009682.1"/>
</dbReference>
<protein>
    <submittedName>
        <fullName evidence="2">Leucine rich repeat containing 34</fullName>
    </submittedName>
</protein>
<name>A0A3Q0RRT0_AMPCI</name>
<evidence type="ECO:0000256" key="1">
    <source>
        <dbReference type="ARBA" id="ARBA00022737"/>
    </source>
</evidence>
<dbReference type="InterPro" id="IPR052201">
    <property type="entry name" value="LRR-containing_regulator"/>
</dbReference>
<sequence>MWKTCLRGRNFTLKLPGNTRPRQVQRLGDDDVLALCKCLQNSECVTGLDLRYNSITDGGAEHLAELLQGRSSLRCLDLMFNDVQAAGARVLGNSSLLSLRLSGNKIGRGGGMEVAGMLQENSTLQELQLADCDLDTVSVMALISALRRNEALRSVDISRPLLFSHQEEWAVHCSAMLTVNSSLVELHLGKMGMTDTGMERLTEGLRRNRGLRYLDLRCNRVTRDGARHLASMLKQNRVLEIVDLSSNRIEDDGAAHLSEAISWPGCSLKELSVCRNSIAAEGLLSLAQAVKANTSLTHIYIWGNYLEEPVFRELISSGRLRQEQTDVTPYEVDGHVFLAEVFQSLRKHVYSTDCDGTDVPAKTDATL</sequence>
<dbReference type="InterPro" id="IPR001611">
    <property type="entry name" value="Leu-rich_rpt"/>
</dbReference>
<dbReference type="STRING" id="61819.ENSACIP00000012508"/>
<organism evidence="2 3">
    <name type="scientific">Amphilophus citrinellus</name>
    <name type="common">Midas cichlid</name>
    <name type="synonym">Cichlasoma citrinellum</name>
    <dbReference type="NCBI Taxonomy" id="61819"/>
    <lineage>
        <taxon>Eukaryota</taxon>
        <taxon>Metazoa</taxon>
        <taxon>Chordata</taxon>
        <taxon>Craniata</taxon>
        <taxon>Vertebrata</taxon>
        <taxon>Euteleostomi</taxon>
        <taxon>Actinopterygii</taxon>
        <taxon>Neopterygii</taxon>
        <taxon>Teleostei</taxon>
        <taxon>Neoteleostei</taxon>
        <taxon>Acanthomorphata</taxon>
        <taxon>Ovalentaria</taxon>
        <taxon>Cichlomorphae</taxon>
        <taxon>Cichliformes</taxon>
        <taxon>Cichlidae</taxon>
        <taxon>New World cichlids</taxon>
        <taxon>Cichlasomatinae</taxon>
        <taxon>Heroini</taxon>
        <taxon>Amphilophus</taxon>
    </lineage>
</organism>
<dbReference type="Proteomes" id="UP000261340">
    <property type="component" value="Unplaced"/>
</dbReference>
<dbReference type="GeneTree" id="ENSGT00940000156456"/>